<dbReference type="Pfam" id="PF01477">
    <property type="entry name" value="PLAT"/>
    <property type="match status" value="1"/>
</dbReference>
<evidence type="ECO:0008006" key="8">
    <source>
        <dbReference type="Google" id="ProtNLM"/>
    </source>
</evidence>
<dbReference type="OrthoDB" id="1405595at2759"/>
<proteinExistence type="predicted"/>
<sequence length="1490" mass="167467">MEWPKFDFAKCSHVRSQRLSSIGKSNSGLKRDHSKVCRSLAADFENIKSRKKESSMRRNITQSENITIFHQQILSNSNSPTCSQGDSFQMNGKVNTERIPPLSPILVNGFLKNPAACSITSLEGSSLNLEEMLTSLRYKGSVDPATASVSHCEDLIAPESSETVFTSPHSESQISTSFVTIAEEFDNLNSKCRKNGKKTTYSPKLHASLSTATSTNAHSMDNSLKFLETLPPPQIDCKNLNRNGSFPNLDVISSQLSFESDESITIRHTRSESDIFQTHTVYIDDSESVTIASEQSRDCFLDITIHEIEPNNPAFDTEPFLQNTSSVKNQLKIYDLQEENDESIHQKQYYRLSKLAEALKKRLFISSSDLAMWKCEGPKQNPVKQVTVISNVEQWGLYWTLVKNVSDSQIAHIVDSEPMKKTMDVISRNRSEKAKNAGDDEGSQRCYDSSSPETFFIYQPLSKLNTSSDTMTESSYSGSAIDCAYSVVVRTSGKENAGTTANVFVQLTDVDGKKTDKMRLKCSISHRKKFQRGHSDLFLLTDQSPLSKLKSLEVWHEKKGEYKPWLLHSVYIIEHMHHTLYQFPCHKWLGEDPDDLSHLAADHSSLSIGSFRRGRQCHSSHLVHDVHSMIFTELHCKKAPRIISRGRLRPANDSAKKEKECVNNDFEVDDEVEEGFVVQGGVMMRIADVNKEQWKPMKRFYIDVNRSQIYQHTQAHNAISVDDEASSSRVTVEVSALPGDGRMFHLCDNLPGVANEVESYPCRFCPDRIFLTSFGLERHTEMEHKKHLPEVMEEISRIHNEWRKREAFKAIVKKRREALKKTRILTEVVRRSQNLQSEDHSTDRYCTSTLSCHICGLGFEANCEFMMSHFRAHRKNDDLRRQLLANFGPSANLYILQYVARCTCHQCHLVFANEKNLMLHKESSHFRKRKYVCKWCGNVCLSVNELNEHKKNVHSVSYSRTEKSSVTGAVSNIQKNTVKLITADHNSAENETLSGSDFADSSSGNRASVLNQNPYIAKCSECGLTTVKPSLLIRHMQRVHNKNCFSAIIEVKGLPNIKVDMDRGKVTWWCCNLSFEDRYRFIHHRKTCHQLVFEYNHLQNCLVNSREQVITVHETNGRGLMNTGQVVQLINADEIQDDGLYVLMTEVDNPELVNGKQGVCITMEYGELEQGSGIVLREVRTDESTVEGEQQITLTAKEFMQLKQQVGENFDGGVQIFLVDDANDAQQVLSNSGVEPAIDFVANSVVDNDVLNSLLISNTQMPTTDDNYSGTHSNESEFSVVNIPDPTEDKVLHNDLPLPSESLINIETSSANLSIPTVTFSHDSLVDNSLNFQVQRNTLHELTAVPTIAIPHSTHQLHGNVACSSAILCPELDSVSRSASETSPSLIVINDKETISPPSSIDYCSMGDSKSNFLVRPSNGPTSMLDSIPTLLDLDRKDTLTTVGAKTSVEISLRHLSPATVSNDKDTSSTTATVCIPTMYNRLIDKNETI</sequence>
<evidence type="ECO:0000259" key="4">
    <source>
        <dbReference type="PROSITE" id="PS50095"/>
    </source>
</evidence>
<accession>A0A498SIJ1</accession>
<dbReference type="GO" id="GO:0008270">
    <property type="term" value="F:zinc ion binding"/>
    <property type="evidence" value="ECO:0007669"/>
    <property type="project" value="UniProtKB-KW"/>
</dbReference>
<dbReference type="Gene3D" id="2.60.60.20">
    <property type="entry name" value="PLAT/LH2 domain"/>
    <property type="match status" value="1"/>
</dbReference>
<evidence type="ECO:0000313" key="6">
    <source>
        <dbReference type="EMBL" id="VBB32102.1"/>
    </source>
</evidence>
<evidence type="ECO:0000259" key="5">
    <source>
        <dbReference type="PROSITE" id="PS50157"/>
    </source>
</evidence>
<gene>
    <name evidence="6" type="ORF">NAV_LOCUS6893</name>
</gene>
<evidence type="ECO:0000256" key="3">
    <source>
        <dbReference type="SAM" id="MobiDB-lite"/>
    </source>
</evidence>
<dbReference type="InterPro" id="IPR001024">
    <property type="entry name" value="PLAT/LH2_dom"/>
</dbReference>
<dbReference type="PROSITE" id="PS00028">
    <property type="entry name" value="ZINC_FINGER_C2H2_1"/>
    <property type="match status" value="2"/>
</dbReference>
<dbReference type="Proteomes" id="UP000276991">
    <property type="component" value="Unassembled WGS sequence"/>
</dbReference>
<evidence type="ECO:0000313" key="7">
    <source>
        <dbReference type="Proteomes" id="UP000276991"/>
    </source>
</evidence>
<feature type="compositionally biased region" description="Basic and acidic residues" evidence="3">
    <location>
        <begin position="429"/>
        <end position="438"/>
    </location>
</feature>
<dbReference type="InterPro" id="IPR013087">
    <property type="entry name" value="Znf_C2H2_type"/>
</dbReference>
<dbReference type="InterPro" id="IPR036392">
    <property type="entry name" value="PLAT/LH2_dom_sf"/>
</dbReference>
<dbReference type="SMART" id="SM00355">
    <property type="entry name" value="ZnF_C2H2"/>
    <property type="match status" value="5"/>
</dbReference>
<name>A0A498SIJ1_ACAVI</name>
<reference evidence="6 7" key="1">
    <citation type="submission" date="2018-08" db="EMBL/GenBank/DDBJ databases">
        <authorList>
            <person name="Laetsch R D."/>
            <person name="Stevens L."/>
            <person name="Kumar S."/>
            <person name="Blaxter L. M."/>
        </authorList>
    </citation>
    <scope>NUCLEOTIDE SEQUENCE [LARGE SCALE GENOMIC DNA]</scope>
</reference>
<feature type="region of interest" description="Disordered" evidence="3">
    <location>
        <begin position="429"/>
        <end position="450"/>
    </location>
</feature>
<keyword evidence="1" id="KW-0862">Zinc</keyword>
<dbReference type="PROSITE" id="PS50157">
    <property type="entry name" value="ZINC_FINGER_C2H2_2"/>
    <property type="match status" value="2"/>
</dbReference>
<dbReference type="PROSITE" id="PS50095">
    <property type="entry name" value="PLAT"/>
    <property type="match status" value="1"/>
</dbReference>
<dbReference type="PANTHER" id="PTHR45901">
    <property type="entry name" value="PROTEIN CBG12474"/>
    <property type="match status" value="1"/>
</dbReference>
<evidence type="ECO:0000256" key="1">
    <source>
        <dbReference type="PROSITE-ProRule" id="PRU00042"/>
    </source>
</evidence>
<dbReference type="EMBL" id="UPTC01001540">
    <property type="protein sequence ID" value="VBB32102.1"/>
    <property type="molecule type" value="Genomic_DNA"/>
</dbReference>
<protein>
    <recommendedName>
        <fullName evidence="8">C2H2-type domain-containing protein</fullName>
    </recommendedName>
</protein>
<dbReference type="STRING" id="6277.A0A498SIJ1"/>
<dbReference type="PANTHER" id="PTHR45901:SF3">
    <property type="entry name" value="LIPOXYGENASE HOMOLOGY DOMAIN-CONTAINING PROTEIN 1"/>
    <property type="match status" value="1"/>
</dbReference>
<organism evidence="6 7">
    <name type="scientific">Acanthocheilonema viteae</name>
    <name type="common">Filarial nematode worm</name>
    <name type="synonym">Dipetalonema viteae</name>
    <dbReference type="NCBI Taxonomy" id="6277"/>
    <lineage>
        <taxon>Eukaryota</taxon>
        <taxon>Metazoa</taxon>
        <taxon>Ecdysozoa</taxon>
        <taxon>Nematoda</taxon>
        <taxon>Chromadorea</taxon>
        <taxon>Rhabditida</taxon>
        <taxon>Spirurina</taxon>
        <taxon>Spiruromorpha</taxon>
        <taxon>Filarioidea</taxon>
        <taxon>Onchocercidae</taxon>
        <taxon>Acanthocheilonema</taxon>
    </lineage>
</organism>
<feature type="domain" description="PLAT" evidence="4">
    <location>
        <begin position="483"/>
        <end position="603"/>
    </location>
</feature>
<evidence type="ECO:0000256" key="2">
    <source>
        <dbReference type="PROSITE-ProRule" id="PRU00152"/>
    </source>
</evidence>
<dbReference type="SUPFAM" id="SSF49723">
    <property type="entry name" value="Lipase/lipooxygenase domain (PLAT/LH2 domain)"/>
    <property type="match status" value="1"/>
</dbReference>
<keyword evidence="7" id="KW-1185">Reference proteome</keyword>
<keyword evidence="1" id="KW-0479">Metal-binding</keyword>
<dbReference type="InterPro" id="IPR052970">
    <property type="entry name" value="Inner_ear_hair_cell_LOXHD"/>
</dbReference>
<keyword evidence="1" id="KW-0863">Zinc-finger</keyword>
<feature type="domain" description="C2H2-type" evidence="5">
    <location>
        <begin position="902"/>
        <end position="930"/>
    </location>
</feature>
<comment type="caution">
    <text evidence="2">Lacks conserved residue(s) required for the propagation of feature annotation.</text>
</comment>
<feature type="domain" description="C2H2-type" evidence="5">
    <location>
        <begin position="931"/>
        <end position="959"/>
    </location>
</feature>